<proteinExistence type="predicted"/>
<dbReference type="EMBL" id="FMVM01000001">
    <property type="protein sequence ID" value="SCX93428.1"/>
    <property type="molecule type" value="Genomic_DNA"/>
</dbReference>
<gene>
    <name evidence="1" type="ORF">SAMN05720606_101499</name>
</gene>
<accession>A0A1G5BTA9</accession>
<dbReference type="Proteomes" id="UP000198538">
    <property type="component" value="Unassembled WGS sequence"/>
</dbReference>
<evidence type="ECO:0000313" key="2">
    <source>
        <dbReference type="Proteomes" id="UP000198538"/>
    </source>
</evidence>
<sequence length="55" mass="6238">MRQSAKVTKNQNEPLMMPGNLAESLQLARSAAAHVSTLWMLQTSDKDRQEHHPRP</sequence>
<reference evidence="2" key="1">
    <citation type="submission" date="2016-10" db="EMBL/GenBank/DDBJ databases">
        <authorList>
            <person name="Varghese N."/>
            <person name="Submissions S."/>
        </authorList>
    </citation>
    <scope>NUCLEOTIDE SEQUENCE [LARGE SCALE GENOMIC DNA]</scope>
    <source>
        <strain evidence="2">BL9</strain>
    </source>
</reference>
<protein>
    <submittedName>
        <fullName evidence="1">Uncharacterized protein</fullName>
    </submittedName>
</protein>
<dbReference type="RefSeq" id="WP_167375617.1">
    <property type="nucleotide sequence ID" value="NZ_FMVM01000001.1"/>
</dbReference>
<evidence type="ECO:0000313" key="1">
    <source>
        <dbReference type="EMBL" id="SCX93428.1"/>
    </source>
</evidence>
<organism evidence="1 2">
    <name type="scientific">Paenibacillus polysaccharolyticus</name>
    <dbReference type="NCBI Taxonomy" id="582692"/>
    <lineage>
        <taxon>Bacteria</taxon>
        <taxon>Bacillati</taxon>
        <taxon>Bacillota</taxon>
        <taxon>Bacilli</taxon>
        <taxon>Bacillales</taxon>
        <taxon>Paenibacillaceae</taxon>
        <taxon>Paenibacillus</taxon>
    </lineage>
</organism>
<keyword evidence="2" id="KW-1185">Reference proteome</keyword>
<dbReference type="AlphaFoldDB" id="A0A1G5BTA9"/>
<dbReference type="STRING" id="582692.SAMN05720606_101499"/>
<name>A0A1G5BTA9_9BACL</name>